<dbReference type="AlphaFoldDB" id="A0A0C9MXP8"/>
<organism evidence="2">
    <name type="scientific">Mucor ambiguus</name>
    <dbReference type="NCBI Taxonomy" id="91626"/>
    <lineage>
        <taxon>Eukaryota</taxon>
        <taxon>Fungi</taxon>
        <taxon>Fungi incertae sedis</taxon>
        <taxon>Mucoromycota</taxon>
        <taxon>Mucoromycotina</taxon>
        <taxon>Mucoromycetes</taxon>
        <taxon>Mucorales</taxon>
        <taxon>Mucorineae</taxon>
        <taxon>Mucoraceae</taxon>
        <taxon>Mucor</taxon>
    </lineage>
</organism>
<keyword evidence="3" id="KW-1185">Reference proteome</keyword>
<evidence type="ECO:0000256" key="1">
    <source>
        <dbReference type="SAM" id="Coils"/>
    </source>
</evidence>
<dbReference type="Proteomes" id="UP000053815">
    <property type="component" value="Unassembled WGS sequence"/>
</dbReference>
<protein>
    <submittedName>
        <fullName evidence="2">Uncharacterized protein</fullName>
    </submittedName>
</protein>
<name>A0A0C9MXP8_9FUNG</name>
<gene>
    <name evidence="2" type="ORF">MAM1_0200d07861</name>
</gene>
<dbReference type="EMBL" id="DF836489">
    <property type="protein sequence ID" value="GAN08352.1"/>
    <property type="molecule type" value="Genomic_DNA"/>
</dbReference>
<accession>A0A0C9MXP8</accession>
<feature type="coiled-coil region" evidence="1">
    <location>
        <begin position="15"/>
        <end position="42"/>
    </location>
</feature>
<sequence>MGPKRNSSTPNKSSVQSQYEALEEIQQHLDDLQTDRASMEIVYTSLKNAFLIYPSAEWDEIDKEICRAYDDLMAQVRQLDRSLKKLDKSIKSTITQNANTSTLT</sequence>
<proteinExistence type="predicted"/>
<dbReference type="OrthoDB" id="2384695at2759"/>
<evidence type="ECO:0000313" key="3">
    <source>
        <dbReference type="Proteomes" id="UP000053815"/>
    </source>
</evidence>
<reference evidence="2" key="1">
    <citation type="submission" date="2014-09" db="EMBL/GenBank/DDBJ databases">
        <title>Draft genome sequence of an oleaginous Mucoromycotina fungus Mucor ambiguus NBRC6742.</title>
        <authorList>
            <person name="Takeda I."/>
            <person name="Yamane N."/>
            <person name="Morita T."/>
            <person name="Tamano K."/>
            <person name="Machida M."/>
            <person name="Baker S."/>
            <person name="Koike H."/>
        </authorList>
    </citation>
    <scope>NUCLEOTIDE SEQUENCE</scope>
    <source>
        <strain evidence="2">NBRC 6742</strain>
    </source>
</reference>
<evidence type="ECO:0000313" key="2">
    <source>
        <dbReference type="EMBL" id="GAN08352.1"/>
    </source>
</evidence>
<keyword evidence="1" id="KW-0175">Coiled coil</keyword>